<feature type="transmembrane region" description="Helical" evidence="2">
    <location>
        <begin position="50"/>
        <end position="70"/>
    </location>
</feature>
<dbReference type="Proteomes" id="UP000287651">
    <property type="component" value="Unassembled WGS sequence"/>
</dbReference>
<keyword evidence="2" id="KW-0812">Transmembrane</keyword>
<dbReference type="PANTHER" id="PTHR33872:SF2">
    <property type="entry name" value="DNA POLYMERASE EPSILON CATALYTIC SUBUNIT A"/>
    <property type="match status" value="1"/>
</dbReference>
<evidence type="ECO:0000256" key="1">
    <source>
        <dbReference type="SAM" id="MobiDB-lite"/>
    </source>
</evidence>
<name>A0A427AWF4_ENSVE</name>
<feature type="compositionally biased region" description="Acidic residues" evidence="1">
    <location>
        <begin position="18"/>
        <end position="30"/>
    </location>
</feature>
<keyword evidence="2" id="KW-1133">Transmembrane helix</keyword>
<feature type="compositionally biased region" description="Basic and acidic residues" evidence="1">
    <location>
        <begin position="1"/>
        <end position="17"/>
    </location>
</feature>
<organism evidence="3 4">
    <name type="scientific">Ensete ventricosum</name>
    <name type="common">Abyssinian banana</name>
    <name type="synonym">Musa ensete</name>
    <dbReference type="NCBI Taxonomy" id="4639"/>
    <lineage>
        <taxon>Eukaryota</taxon>
        <taxon>Viridiplantae</taxon>
        <taxon>Streptophyta</taxon>
        <taxon>Embryophyta</taxon>
        <taxon>Tracheophyta</taxon>
        <taxon>Spermatophyta</taxon>
        <taxon>Magnoliopsida</taxon>
        <taxon>Liliopsida</taxon>
        <taxon>Zingiberales</taxon>
        <taxon>Musaceae</taxon>
        <taxon>Ensete</taxon>
    </lineage>
</organism>
<evidence type="ECO:0000313" key="4">
    <source>
        <dbReference type="Proteomes" id="UP000287651"/>
    </source>
</evidence>
<evidence type="ECO:0000313" key="3">
    <source>
        <dbReference type="EMBL" id="RRT80561.1"/>
    </source>
</evidence>
<gene>
    <name evidence="3" type="ORF">B296_00023559</name>
</gene>
<accession>A0A427AWF4</accession>
<comment type="caution">
    <text evidence="3">The sequence shown here is derived from an EMBL/GenBank/DDBJ whole genome shotgun (WGS) entry which is preliminary data.</text>
</comment>
<reference evidence="3 4" key="1">
    <citation type="journal article" date="2014" name="Agronomy (Basel)">
        <title>A Draft Genome Sequence for Ensete ventricosum, the Drought-Tolerant Tree Against Hunger.</title>
        <authorList>
            <person name="Harrison J."/>
            <person name="Moore K.A."/>
            <person name="Paszkiewicz K."/>
            <person name="Jones T."/>
            <person name="Grant M."/>
            <person name="Ambacheew D."/>
            <person name="Muzemil S."/>
            <person name="Studholme D.J."/>
        </authorList>
    </citation>
    <scope>NUCLEOTIDE SEQUENCE [LARGE SCALE GENOMIC DNA]</scope>
</reference>
<dbReference type="EMBL" id="AMZH03001113">
    <property type="protein sequence ID" value="RRT80561.1"/>
    <property type="molecule type" value="Genomic_DNA"/>
</dbReference>
<dbReference type="PANTHER" id="PTHR33872">
    <property type="entry name" value="DNA POLYMERASE EPSILON CATALYTIC SUBUNIT A"/>
    <property type="match status" value="1"/>
</dbReference>
<keyword evidence="2" id="KW-0472">Membrane</keyword>
<feature type="region of interest" description="Disordered" evidence="1">
    <location>
        <begin position="1"/>
        <end position="40"/>
    </location>
</feature>
<evidence type="ECO:0000256" key="2">
    <source>
        <dbReference type="SAM" id="Phobius"/>
    </source>
</evidence>
<proteinExistence type="predicted"/>
<dbReference type="AlphaFoldDB" id="A0A427AWF4"/>
<protein>
    <submittedName>
        <fullName evidence="3">Uncharacterized protein</fullName>
    </submittedName>
</protein>
<sequence length="182" mass="20998">MDLHRSFSCDISSRKDLQEEEEEEEEEEVEMGSLTAGWSSPVVDPETGRITSFTSVLLLLLLHLLMYYAATCTALLKRNKSLTKEEIDSFWKLHRPTKEEEEDFHASLSSPRTPQESDRLRLKKTVMGFPDTPDMEKAPKIGDWWTRSNWAFLNEPPRDELSDSAHKYTAQFHVAHLAVKKS</sequence>